<comment type="similarity">
    <text evidence="1">Belongs to the 'phage' integrase family.</text>
</comment>
<dbReference type="Pfam" id="PF13495">
    <property type="entry name" value="Phage_int_SAM_4"/>
    <property type="match status" value="1"/>
</dbReference>
<evidence type="ECO:0000313" key="6">
    <source>
        <dbReference type="EMBL" id="MBC8318886.1"/>
    </source>
</evidence>
<dbReference type="SUPFAM" id="SSF56349">
    <property type="entry name" value="DNA breaking-rejoining enzymes"/>
    <property type="match status" value="1"/>
</dbReference>
<evidence type="ECO:0000256" key="4">
    <source>
        <dbReference type="ARBA" id="ARBA00023172"/>
    </source>
</evidence>
<dbReference type="GO" id="GO:0003677">
    <property type="term" value="F:DNA binding"/>
    <property type="evidence" value="ECO:0007669"/>
    <property type="project" value="UniProtKB-KW"/>
</dbReference>
<dbReference type="Gene3D" id="1.10.443.10">
    <property type="entry name" value="Intergrase catalytic core"/>
    <property type="match status" value="1"/>
</dbReference>
<dbReference type="PANTHER" id="PTHR30349">
    <property type="entry name" value="PHAGE INTEGRASE-RELATED"/>
    <property type="match status" value="1"/>
</dbReference>
<dbReference type="InterPro" id="IPR050090">
    <property type="entry name" value="Tyrosine_recombinase_XerCD"/>
</dbReference>
<dbReference type="Proteomes" id="UP000614424">
    <property type="component" value="Unassembled WGS sequence"/>
</dbReference>
<dbReference type="Gene3D" id="1.10.150.130">
    <property type="match status" value="1"/>
</dbReference>
<protein>
    <submittedName>
        <fullName evidence="6">Site-specific integrase</fullName>
    </submittedName>
</protein>
<gene>
    <name evidence="6" type="ORF">H8E41_13365</name>
</gene>
<evidence type="ECO:0000256" key="1">
    <source>
        <dbReference type="ARBA" id="ARBA00008857"/>
    </source>
</evidence>
<dbReference type="PROSITE" id="PS51898">
    <property type="entry name" value="TYR_RECOMBINASE"/>
    <property type="match status" value="1"/>
</dbReference>
<keyword evidence="2" id="KW-0229">DNA integration</keyword>
<dbReference type="GO" id="GO:0015074">
    <property type="term" value="P:DNA integration"/>
    <property type="evidence" value="ECO:0007669"/>
    <property type="project" value="UniProtKB-KW"/>
</dbReference>
<dbReference type="InterPro" id="IPR011010">
    <property type="entry name" value="DNA_brk_join_enz"/>
</dbReference>
<organism evidence="6 7">
    <name type="scientific">Candidatus Desulfobia pelagia</name>
    <dbReference type="NCBI Taxonomy" id="2841692"/>
    <lineage>
        <taxon>Bacteria</taxon>
        <taxon>Pseudomonadati</taxon>
        <taxon>Thermodesulfobacteriota</taxon>
        <taxon>Desulfobulbia</taxon>
        <taxon>Desulfobulbales</taxon>
        <taxon>Desulfobulbaceae</taxon>
        <taxon>Candidatus Desulfobia</taxon>
    </lineage>
</organism>
<evidence type="ECO:0000256" key="2">
    <source>
        <dbReference type="ARBA" id="ARBA00022908"/>
    </source>
</evidence>
<evidence type="ECO:0000259" key="5">
    <source>
        <dbReference type="PROSITE" id="PS51898"/>
    </source>
</evidence>
<sequence length="254" mass="29679">MNTKLPKNPRFNKNYTKHLKHLKLAGYQPKTIAAYARAIRRIGNYFNCKLDNLTQDQLLDYFHDLLQSHSWSTVKLDLYGLQFFYSNVLQKTWEHIPLIKQPKATRIPDILTIRQINQLLLATKVMDYQVFFFVAYSMGLRLSEGINLKVGDIDADHMRVHIRNAKGNKDRLVPMPHKTLQVLRQFWMVRRHPEFIFPNRKRGVKNAHLVDHPLERGGIQVAMKKVVDQMGLKKRSHVTLCAIMPTPGLCRQKS</sequence>
<evidence type="ECO:0000256" key="3">
    <source>
        <dbReference type="ARBA" id="ARBA00023125"/>
    </source>
</evidence>
<dbReference type="InterPro" id="IPR010998">
    <property type="entry name" value="Integrase_recombinase_N"/>
</dbReference>
<dbReference type="InterPro" id="IPR013762">
    <property type="entry name" value="Integrase-like_cat_sf"/>
</dbReference>
<dbReference type="InterPro" id="IPR004107">
    <property type="entry name" value="Integrase_SAM-like_N"/>
</dbReference>
<accession>A0A8J6NE34</accession>
<reference evidence="6 7" key="1">
    <citation type="submission" date="2020-08" db="EMBL/GenBank/DDBJ databases">
        <title>Bridging the membrane lipid divide: bacteria of the FCB group superphylum have the potential to synthesize archaeal ether lipids.</title>
        <authorList>
            <person name="Villanueva L."/>
            <person name="Von Meijenfeldt F.A.B."/>
            <person name="Westbye A.B."/>
            <person name="Yadav S."/>
            <person name="Hopmans E.C."/>
            <person name="Dutilh B.E."/>
            <person name="Sinninghe Damste J.S."/>
        </authorList>
    </citation>
    <scope>NUCLEOTIDE SEQUENCE [LARGE SCALE GENOMIC DNA]</scope>
    <source>
        <strain evidence="6">NIOZ-UU47</strain>
    </source>
</reference>
<dbReference type="PANTHER" id="PTHR30349:SF64">
    <property type="entry name" value="PROPHAGE INTEGRASE INTD-RELATED"/>
    <property type="match status" value="1"/>
</dbReference>
<keyword evidence="4" id="KW-0233">DNA recombination</keyword>
<dbReference type="EMBL" id="JACNJZ010000195">
    <property type="protein sequence ID" value="MBC8318886.1"/>
    <property type="molecule type" value="Genomic_DNA"/>
</dbReference>
<dbReference type="AlphaFoldDB" id="A0A8J6NE34"/>
<keyword evidence="3" id="KW-0238">DNA-binding</keyword>
<evidence type="ECO:0000313" key="7">
    <source>
        <dbReference type="Proteomes" id="UP000614424"/>
    </source>
</evidence>
<dbReference type="InterPro" id="IPR002104">
    <property type="entry name" value="Integrase_catalytic"/>
</dbReference>
<dbReference type="Pfam" id="PF00589">
    <property type="entry name" value="Phage_integrase"/>
    <property type="match status" value="1"/>
</dbReference>
<feature type="domain" description="Tyr recombinase" evidence="5">
    <location>
        <begin position="106"/>
        <end position="254"/>
    </location>
</feature>
<proteinExistence type="inferred from homology"/>
<comment type="caution">
    <text evidence="6">The sequence shown here is derived from an EMBL/GenBank/DDBJ whole genome shotgun (WGS) entry which is preliminary data.</text>
</comment>
<name>A0A8J6NE34_9BACT</name>
<dbReference type="GO" id="GO:0006310">
    <property type="term" value="P:DNA recombination"/>
    <property type="evidence" value="ECO:0007669"/>
    <property type="project" value="UniProtKB-KW"/>
</dbReference>